<dbReference type="InterPro" id="IPR012902">
    <property type="entry name" value="N_methyl_site"/>
</dbReference>
<dbReference type="Pfam" id="PF07963">
    <property type="entry name" value="N_methyl"/>
    <property type="match status" value="1"/>
</dbReference>
<dbReference type="PROSITE" id="PS00409">
    <property type="entry name" value="PROKAR_NTER_METHYL"/>
    <property type="match status" value="1"/>
</dbReference>
<evidence type="ECO:0008006" key="3">
    <source>
        <dbReference type="Google" id="ProtNLM"/>
    </source>
</evidence>
<comment type="caution">
    <text evidence="1">The sequence shown here is derived from an EMBL/GenBank/DDBJ whole genome shotgun (WGS) entry which is preliminary data.</text>
</comment>
<proteinExistence type="predicted"/>
<gene>
    <name evidence="1" type="ORF">EG19_00040</name>
</gene>
<keyword evidence="2" id="KW-1185">Reference proteome</keyword>
<protein>
    <recommendedName>
        <fullName evidence="3">Prepilin-type N-terminal cleavage/methylation domain-containing protein</fullName>
    </recommendedName>
</protein>
<accession>A0A062XR19</accession>
<dbReference type="SUPFAM" id="SSF54523">
    <property type="entry name" value="Pili subunits"/>
    <property type="match status" value="1"/>
</dbReference>
<reference evidence="1 2" key="1">
    <citation type="submission" date="2014-04" db="EMBL/GenBank/DDBJ databases">
        <title>The Genome Sequence of Thermoanaerobaculum aquaticum MP-01, The First Cultivated Group 23 Acidobacterium.</title>
        <authorList>
            <person name="Stamps B.W."/>
            <person name="Losey N.A."/>
            <person name="Lawson P.A."/>
            <person name="Stevenson B.S."/>
        </authorList>
    </citation>
    <scope>NUCLEOTIDE SEQUENCE [LARGE SCALE GENOMIC DNA]</scope>
    <source>
        <strain evidence="1 2">MP-01</strain>
    </source>
</reference>
<dbReference type="Proteomes" id="UP000027284">
    <property type="component" value="Unassembled WGS sequence"/>
</dbReference>
<organism evidence="1 2">
    <name type="scientific">Thermoanaerobaculum aquaticum</name>
    <dbReference type="NCBI Taxonomy" id="1312852"/>
    <lineage>
        <taxon>Bacteria</taxon>
        <taxon>Pseudomonadati</taxon>
        <taxon>Acidobacteriota</taxon>
        <taxon>Thermoanaerobaculia</taxon>
        <taxon>Thermoanaerobaculales</taxon>
        <taxon>Thermoanaerobaculaceae</taxon>
        <taxon>Thermoanaerobaculum</taxon>
    </lineage>
</organism>
<name>A0A062XR19_9BACT</name>
<dbReference type="InterPro" id="IPR045584">
    <property type="entry name" value="Pilin-like"/>
</dbReference>
<dbReference type="AlphaFoldDB" id="A0A062XR19"/>
<evidence type="ECO:0000313" key="1">
    <source>
        <dbReference type="EMBL" id="KDA55047.1"/>
    </source>
</evidence>
<evidence type="ECO:0000313" key="2">
    <source>
        <dbReference type="Proteomes" id="UP000027284"/>
    </source>
</evidence>
<sequence>MKHRGFSLVELLAVLALLAFIALVVTVQVLAIIQKNELQTQAQEVKAFLQEVPQLVSKHQQPLWVFFRPTGGTGPGGILQVTRDENGTQVLRQLQIKNTIAFGLTADVKWSNWENPSSGVYRIGCDTFFRTVKVSPSAGTEQIGSQAIAVFTHQKMKTGNLRPQYVWKLYINPVWEVSVNKEWSDT</sequence>
<dbReference type="STRING" id="1312852.EG19_00040"/>
<dbReference type="EMBL" id="JMFG01000001">
    <property type="protein sequence ID" value="KDA55047.1"/>
    <property type="molecule type" value="Genomic_DNA"/>
</dbReference>
<dbReference type="RefSeq" id="WP_038046101.1">
    <property type="nucleotide sequence ID" value="NZ_JMFG01000001.1"/>
</dbReference>
<dbReference type="NCBIfam" id="TIGR02532">
    <property type="entry name" value="IV_pilin_GFxxxE"/>
    <property type="match status" value="1"/>
</dbReference>